<comment type="similarity">
    <text evidence="1 2">Belongs to the peptidase C19 family.</text>
</comment>
<evidence type="ECO:0000256" key="1">
    <source>
        <dbReference type="ARBA" id="ARBA00009085"/>
    </source>
</evidence>
<name>A0A922IFE8_DERFA</name>
<dbReference type="InterPro" id="IPR001394">
    <property type="entry name" value="Peptidase_C19_UCH"/>
</dbReference>
<feature type="region of interest" description="Disordered" evidence="3">
    <location>
        <begin position="513"/>
        <end position="545"/>
    </location>
</feature>
<dbReference type="Proteomes" id="UP000790347">
    <property type="component" value="Unassembled WGS sequence"/>
</dbReference>
<dbReference type="Pfam" id="PF00443">
    <property type="entry name" value="UCH"/>
    <property type="match status" value="1"/>
</dbReference>
<dbReference type="PROSITE" id="PS00973">
    <property type="entry name" value="USP_2"/>
    <property type="match status" value="1"/>
</dbReference>
<evidence type="ECO:0000313" key="5">
    <source>
        <dbReference type="EMBL" id="KAH7636274.1"/>
    </source>
</evidence>
<keyword evidence="2" id="KW-0788">Thiol protease</keyword>
<evidence type="ECO:0000256" key="2">
    <source>
        <dbReference type="RuleBase" id="RU366025"/>
    </source>
</evidence>
<protein>
    <recommendedName>
        <fullName evidence="2">Ubiquitin carboxyl-terminal hydrolase</fullName>
        <ecNumber evidence="2">3.4.19.12</ecNumber>
    </recommendedName>
</protein>
<keyword evidence="2" id="KW-0833">Ubl conjugation pathway</keyword>
<keyword evidence="2" id="KW-0645">Protease</keyword>
<keyword evidence="2 6" id="KW-0378">Hydrolase</keyword>
<evidence type="ECO:0000259" key="4">
    <source>
        <dbReference type="PROSITE" id="PS50235"/>
    </source>
</evidence>
<accession>A0A922IFE8</accession>
<evidence type="ECO:0000313" key="6">
    <source>
        <dbReference type="EMBL" id="KAH9528329.1"/>
    </source>
</evidence>
<keyword evidence="7" id="KW-1185">Reference proteome</keyword>
<dbReference type="GO" id="GO:0006508">
    <property type="term" value="P:proteolysis"/>
    <property type="evidence" value="ECO:0007669"/>
    <property type="project" value="UniProtKB-KW"/>
</dbReference>
<dbReference type="EMBL" id="SDOV01000010">
    <property type="protein sequence ID" value="KAH7636274.1"/>
    <property type="molecule type" value="Genomic_DNA"/>
</dbReference>
<dbReference type="CDD" id="cd02257">
    <property type="entry name" value="Peptidase_C19"/>
    <property type="match status" value="1"/>
</dbReference>
<feature type="compositionally biased region" description="Polar residues" evidence="3">
    <location>
        <begin position="514"/>
        <end position="528"/>
    </location>
</feature>
<dbReference type="GO" id="GO:0016579">
    <property type="term" value="P:protein deubiquitination"/>
    <property type="evidence" value="ECO:0007669"/>
    <property type="project" value="InterPro"/>
</dbReference>
<reference evidence="6" key="1">
    <citation type="submission" date="2013-05" db="EMBL/GenBank/DDBJ databases">
        <authorList>
            <person name="Yim A.K.Y."/>
            <person name="Chan T.F."/>
            <person name="Ji K.M."/>
            <person name="Liu X.Y."/>
            <person name="Zhou J.W."/>
            <person name="Li R.Q."/>
            <person name="Yang K.Y."/>
            <person name="Li J."/>
            <person name="Li M."/>
            <person name="Law P.T.W."/>
            <person name="Wu Y.L."/>
            <person name="Cai Z.L."/>
            <person name="Qin H."/>
            <person name="Bao Y."/>
            <person name="Leung R.K.K."/>
            <person name="Ng P.K.S."/>
            <person name="Zou J."/>
            <person name="Zhong X.J."/>
            <person name="Ran P.X."/>
            <person name="Zhong N.S."/>
            <person name="Liu Z.G."/>
            <person name="Tsui S.K.W."/>
        </authorList>
    </citation>
    <scope>NUCLEOTIDE SEQUENCE</scope>
    <source>
        <strain evidence="6">Derf</strain>
        <tissue evidence="6">Whole organism</tissue>
    </source>
</reference>
<dbReference type="GO" id="GO:0005829">
    <property type="term" value="C:cytosol"/>
    <property type="evidence" value="ECO:0007669"/>
    <property type="project" value="TreeGrafter"/>
</dbReference>
<sequence>MVFTPNQFYAGTDYSDVLDKNKKIVKQTTPARQVKKFDWNSDRFVKSLAKQHSRVTDSDYNGYKRKSLSAYKEFLPFKKLDLKNSCQRDIRHYVSNFRNAHDRVDREHEQPSETNAKEKFEKNPIEDDLLLESISAITPNKKKKVIDENCNLQSCEFEKIPDMLETSAYSNNNKQLDSSENDSDIMNIIDNVNLTSVAYDGDNGHKAALFGDDDENRLARFDPDLIQEKNVPLGLNNLGNTCYMNAIVQTLFSFDFFMKDVIEIYTKLNEFLRDEIENRLPITYNFIELYHRYRNRAHQSIIEKGLNSFRNSFCACVENFKSNEQQDASEFFTLILDNIKQEIDQNLSKFLSSSYCNPVDRCFEYEILAEAKCPKCLKPCTKSHDPNYKSNTFHLPLNSNVQASILGYFNNEIGRSKCPDCDENFVINKRFVKLPKILFIQMLRYSEDGSKDNTAVPIAHTIYLPKKFICMHNCLMSPLSTPYKTSLNQSYNTILKEKNSSVARRLEFDEEKNSVSALTRHSNNSNANVRMDPNSDKSTGQQHCSDENNAKMVISPTNPCQPANNETDTSNQIVFDQSIDCERYQLVSVICHRGPSITCGHYTCYVYNFEHQRWYHCDDGSIAQVPFRQLEKNSLTTGYCYFYARTDHNHHL</sequence>
<evidence type="ECO:0000256" key="3">
    <source>
        <dbReference type="SAM" id="MobiDB-lite"/>
    </source>
</evidence>
<dbReference type="EMBL" id="ASGP02000001">
    <property type="protein sequence ID" value="KAH9528329.1"/>
    <property type="molecule type" value="Genomic_DNA"/>
</dbReference>
<dbReference type="Proteomes" id="UP000828236">
    <property type="component" value="Unassembled WGS sequence"/>
</dbReference>
<reference evidence="5" key="3">
    <citation type="journal article" date="2021" name="World Allergy Organ. J.">
        <title>Chromosome-level assembly of Dermatophagoides farinae genome and transcriptome reveals two novel allergens Der f 37 and Der f 39.</title>
        <authorList>
            <person name="Chen J."/>
            <person name="Cai Z."/>
            <person name="Fan D."/>
            <person name="Hu J."/>
            <person name="Hou Y."/>
            <person name="He Y."/>
            <person name="Zhang Z."/>
            <person name="Zhao Z."/>
            <person name="Gao P."/>
            <person name="Hu W."/>
            <person name="Sun J."/>
            <person name="Li J."/>
            <person name="Ji K."/>
        </authorList>
    </citation>
    <scope>NUCLEOTIDE SEQUENCE</scope>
    <source>
        <strain evidence="5">JKM2019</strain>
    </source>
</reference>
<gene>
    <name evidence="6" type="primary">USP26</name>
    <name evidence="6" type="ORF">DERF_002281</name>
    <name evidence="5" type="ORF">HUG17_10244</name>
</gene>
<dbReference type="AlphaFoldDB" id="A0A922IFE8"/>
<dbReference type="OrthoDB" id="6502914at2759"/>
<dbReference type="SUPFAM" id="SSF54001">
    <property type="entry name" value="Cysteine proteinases"/>
    <property type="match status" value="1"/>
</dbReference>
<dbReference type="PROSITE" id="PS50235">
    <property type="entry name" value="USP_3"/>
    <property type="match status" value="1"/>
</dbReference>
<reference evidence="6" key="4">
    <citation type="journal article" date="2022" name="Res Sq">
        <title>Comparative Genomics Reveals Insights into the Divergent Evolution of Astigmatic Mites and Household Pest Adaptations.</title>
        <authorList>
            <person name="Xiong Q."/>
            <person name="Wan A.T.-Y."/>
            <person name="Liu X.-Y."/>
            <person name="Fung C.S.-H."/>
            <person name="Xiao X."/>
            <person name="Malainual N."/>
            <person name="Hou J."/>
            <person name="Wang L."/>
            <person name="Wang M."/>
            <person name="Yang K."/>
            <person name="Cui Y."/>
            <person name="Leung E."/>
            <person name="Nong W."/>
            <person name="Shin S.-K."/>
            <person name="Au S."/>
            <person name="Jeong K.Y."/>
            <person name="Chew F.T."/>
            <person name="Hui J."/>
            <person name="Leung T.F."/>
            <person name="Tungtrongchitr A."/>
            <person name="Zhong N."/>
            <person name="Liu Z."/>
            <person name="Tsui S."/>
        </authorList>
    </citation>
    <scope>NUCLEOTIDE SEQUENCE</scope>
    <source>
        <strain evidence="6">Derf</strain>
        <tissue evidence="6">Whole organism</tissue>
    </source>
</reference>
<dbReference type="InterPro" id="IPR028889">
    <property type="entry name" value="USP"/>
</dbReference>
<dbReference type="InterPro" id="IPR018200">
    <property type="entry name" value="USP_CS"/>
</dbReference>
<dbReference type="PROSITE" id="PS00972">
    <property type="entry name" value="USP_1"/>
    <property type="match status" value="1"/>
</dbReference>
<dbReference type="Gene3D" id="3.90.70.10">
    <property type="entry name" value="Cysteine proteinases"/>
    <property type="match status" value="1"/>
</dbReference>
<comment type="catalytic activity">
    <reaction evidence="2">
        <text>Thiol-dependent hydrolysis of ester, thioester, amide, peptide and isopeptide bonds formed by the C-terminal Gly of ubiquitin (a 76-residue protein attached to proteins as an intracellular targeting signal).</text>
        <dbReference type="EC" id="3.4.19.12"/>
    </reaction>
</comment>
<dbReference type="PANTHER" id="PTHR24006">
    <property type="entry name" value="UBIQUITIN CARBOXYL-TERMINAL HYDROLASE"/>
    <property type="match status" value="1"/>
</dbReference>
<reference evidence="5" key="2">
    <citation type="submission" date="2020-06" db="EMBL/GenBank/DDBJ databases">
        <authorList>
            <person name="Ji K."/>
            <person name="Li J."/>
        </authorList>
    </citation>
    <scope>NUCLEOTIDE SEQUENCE</scope>
    <source>
        <strain evidence="5">JKM2019</strain>
        <tissue evidence="5">Whole body</tissue>
    </source>
</reference>
<dbReference type="InterPro" id="IPR038765">
    <property type="entry name" value="Papain-like_cys_pep_sf"/>
</dbReference>
<comment type="caution">
    <text evidence="6">The sequence shown here is derived from an EMBL/GenBank/DDBJ whole genome shotgun (WGS) entry which is preliminary data.</text>
</comment>
<feature type="domain" description="USP" evidence="4">
    <location>
        <begin position="233"/>
        <end position="646"/>
    </location>
</feature>
<organism evidence="6 7">
    <name type="scientific">Dermatophagoides farinae</name>
    <name type="common">American house dust mite</name>
    <dbReference type="NCBI Taxonomy" id="6954"/>
    <lineage>
        <taxon>Eukaryota</taxon>
        <taxon>Metazoa</taxon>
        <taxon>Ecdysozoa</taxon>
        <taxon>Arthropoda</taxon>
        <taxon>Chelicerata</taxon>
        <taxon>Arachnida</taxon>
        <taxon>Acari</taxon>
        <taxon>Acariformes</taxon>
        <taxon>Sarcoptiformes</taxon>
        <taxon>Astigmata</taxon>
        <taxon>Psoroptidia</taxon>
        <taxon>Analgoidea</taxon>
        <taxon>Pyroglyphidae</taxon>
        <taxon>Dermatophagoidinae</taxon>
        <taxon>Dermatophagoides</taxon>
    </lineage>
</organism>
<dbReference type="GO" id="GO:0005634">
    <property type="term" value="C:nucleus"/>
    <property type="evidence" value="ECO:0007669"/>
    <property type="project" value="TreeGrafter"/>
</dbReference>
<dbReference type="InterPro" id="IPR050164">
    <property type="entry name" value="Peptidase_C19"/>
</dbReference>
<evidence type="ECO:0000313" key="7">
    <source>
        <dbReference type="Proteomes" id="UP000790347"/>
    </source>
</evidence>
<proteinExistence type="inferred from homology"/>
<dbReference type="GO" id="GO:0004843">
    <property type="term" value="F:cysteine-type deubiquitinase activity"/>
    <property type="evidence" value="ECO:0007669"/>
    <property type="project" value="UniProtKB-UniRule"/>
</dbReference>
<dbReference type="EC" id="3.4.19.12" evidence="2"/>